<reference evidence="1" key="1">
    <citation type="submission" date="2016-12" db="EMBL/GenBank/DDBJ databases">
        <authorList>
            <person name="Song W.-J."/>
            <person name="Kurnit D.M."/>
        </authorList>
    </citation>
    <scope>NUCLEOTIDE SEQUENCE</scope>
    <source>
        <strain evidence="1">Berkeley</strain>
    </source>
</reference>
<sequence>MLLHRMLGKGRDKVRLVILGGHHKGGLRLRFSGHSGVQHSDNTHPIGSHQFLLADIANGKQRHAVRLNLSLHLAHIFHGDDAYTPILAGGGDIRAVNRKVGARSGLLATLEAVQTSRSGRTLHLILLHGSMDVKHAEMTIGTAHSQRVLVDELHGGHIVLHSHLVHAARYLVHFRIRGGDILVRL</sequence>
<evidence type="ECO:0000313" key="1">
    <source>
        <dbReference type="EMBL" id="AAM50769.1"/>
    </source>
</evidence>
<accession>Q8MSC5</accession>
<dbReference type="EMBL" id="AY118909">
    <property type="protein sequence ID" value="AAM50769.1"/>
    <property type="molecule type" value="mRNA"/>
</dbReference>
<organism evidence="1">
    <name type="scientific">Drosophila melanogaster</name>
    <name type="common">Fruit fly</name>
    <dbReference type="NCBI Taxonomy" id="7227"/>
    <lineage>
        <taxon>Eukaryota</taxon>
        <taxon>Metazoa</taxon>
        <taxon>Ecdysozoa</taxon>
        <taxon>Arthropoda</taxon>
        <taxon>Hexapoda</taxon>
        <taxon>Insecta</taxon>
        <taxon>Pterygota</taxon>
        <taxon>Neoptera</taxon>
        <taxon>Endopterygota</taxon>
        <taxon>Diptera</taxon>
        <taxon>Brachycera</taxon>
        <taxon>Muscomorpha</taxon>
        <taxon>Ephydroidea</taxon>
        <taxon>Drosophilidae</taxon>
        <taxon>Drosophila</taxon>
        <taxon>Sophophora</taxon>
    </lineage>
</organism>
<proteinExistence type="evidence at transcript level"/>
<evidence type="ECO:0000313" key="2">
    <source>
        <dbReference type="FlyBase" id="FBgn0004618"/>
    </source>
</evidence>
<gene>
    <name evidence="2" type="primary">gl</name>
    <name evidence="1" type="synonym">Uev1A</name>
    <name evidence="2" type="ORF">CG7672</name>
</gene>
<dbReference type="AlphaFoldDB" id="Q8MSC5"/>
<dbReference type="OrthoDB" id="8113227at2759"/>
<protein>
    <submittedName>
        <fullName evidence="1">LD21432p</fullName>
    </submittedName>
</protein>
<dbReference type="AGR" id="FB:FBgn0004618"/>
<dbReference type="FlyBase" id="FBgn0004618">
    <property type="gene designation" value="gl"/>
</dbReference>
<name>Q8MSC5_DROME</name>